<dbReference type="Gene3D" id="3.30.9.10">
    <property type="entry name" value="D-Amino Acid Oxidase, subunit A, domain 2"/>
    <property type="match status" value="1"/>
</dbReference>
<evidence type="ECO:0000259" key="4">
    <source>
        <dbReference type="Pfam" id="PF08669"/>
    </source>
</evidence>
<name>A0A1B6D4P9_9HEMI</name>
<feature type="domain" description="FAD dependent oxidoreductase central" evidence="5">
    <location>
        <begin position="418"/>
        <end position="472"/>
    </location>
</feature>
<evidence type="ECO:0000259" key="2">
    <source>
        <dbReference type="Pfam" id="PF01266"/>
    </source>
</evidence>
<dbReference type="InterPro" id="IPR006222">
    <property type="entry name" value="GCVT_N"/>
</dbReference>
<dbReference type="EMBL" id="GEDC01011873">
    <property type="protein sequence ID" value="JAS25425.1"/>
    <property type="molecule type" value="Transcribed_RNA"/>
</dbReference>
<dbReference type="AlphaFoldDB" id="A0A1B6D4P9"/>
<dbReference type="PANTHER" id="PTHR43757">
    <property type="entry name" value="AMINOMETHYLTRANSFERASE"/>
    <property type="match status" value="1"/>
</dbReference>
<evidence type="ECO:0000259" key="5">
    <source>
        <dbReference type="Pfam" id="PF16350"/>
    </source>
</evidence>
<accession>A0A1B6D4P9</accession>
<dbReference type="Pfam" id="PF01266">
    <property type="entry name" value="DAO"/>
    <property type="match status" value="1"/>
</dbReference>
<evidence type="ECO:0000313" key="7">
    <source>
        <dbReference type="EMBL" id="JAS25425.1"/>
    </source>
</evidence>
<comment type="similarity">
    <text evidence="1">Belongs to the GcvT family.</text>
</comment>
<feature type="domain" description="Aminomethyltransferase C-terminal" evidence="4">
    <location>
        <begin position="808"/>
        <end position="893"/>
    </location>
</feature>
<evidence type="ECO:0000256" key="1">
    <source>
        <dbReference type="ARBA" id="ARBA00008609"/>
    </source>
</evidence>
<feature type="domain" description="FAD dependent oxidoreductase" evidence="2">
    <location>
        <begin position="56"/>
        <end position="415"/>
    </location>
</feature>
<dbReference type="Pfam" id="PF01571">
    <property type="entry name" value="GCV_T"/>
    <property type="match status" value="1"/>
</dbReference>
<dbReference type="InterPro" id="IPR006076">
    <property type="entry name" value="FAD-dep_OxRdtase"/>
</dbReference>
<dbReference type="InterPro" id="IPR032503">
    <property type="entry name" value="FAO_M"/>
</dbReference>
<dbReference type="InterPro" id="IPR029043">
    <property type="entry name" value="GcvT/YgfZ_C"/>
</dbReference>
<dbReference type="SUPFAM" id="SSF101790">
    <property type="entry name" value="Aminomethyltransferase beta-barrel domain"/>
    <property type="match status" value="1"/>
</dbReference>
<dbReference type="Gene3D" id="3.30.1360.120">
    <property type="entry name" value="Probable tRNA modification gtpase trme, domain 1"/>
    <property type="match status" value="1"/>
</dbReference>
<evidence type="ECO:0000313" key="6">
    <source>
        <dbReference type="EMBL" id="JAS20555.1"/>
    </source>
</evidence>
<dbReference type="FunFam" id="2.40.30.110:FF:000008">
    <property type="entry name" value="Sarcosine dehydrogenase"/>
    <property type="match status" value="1"/>
</dbReference>
<proteinExistence type="inferred from homology"/>
<dbReference type="SUPFAM" id="SSF51905">
    <property type="entry name" value="FAD/NAD(P)-binding domain"/>
    <property type="match status" value="1"/>
</dbReference>
<dbReference type="PANTHER" id="PTHR43757:SF11">
    <property type="entry name" value="SARCOSINE DEHYDROGENASE"/>
    <property type="match status" value="1"/>
</dbReference>
<dbReference type="InterPro" id="IPR036188">
    <property type="entry name" value="FAD/NAD-bd_sf"/>
</dbReference>
<dbReference type="Pfam" id="PF16350">
    <property type="entry name" value="FAO_M"/>
    <property type="match status" value="1"/>
</dbReference>
<dbReference type="Gene3D" id="3.50.50.60">
    <property type="entry name" value="FAD/NAD(P)-binding domain"/>
    <property type="match status" value="1"/>
</dbReference>
<dbReference type="SUPFAM" id="SSF54373">
    <property type="entry name" value="FAD-linked reductases, C-terminal domain"/>
    <property type="match status" value="1"/>
</dbReference>
<evidence type="ECO:0008006" key="8">
    <source>
        <dbReference type="Google" id="ProtNLM"/>
    </source>
</evidence>
<organism evidence="6">
    <name type="scientific">Clastoptera arizonana</name>
    <name type="common">Arizona spittle bug</name>
    <dbReference type="NCBI Taxonomy" id="38151"/>
    <lineage>
        <taxon>Eukaryota</taxon>
        <taxon>Metazoa</taxon>
        <taxon>Ecdysozoa</taxon>
        <taxon>Arthropoda</taxon>
        <taxon>Hexapoda</taxon>
        <taxon>Insecta</taxon>
        <taxon>Pterygota</taxon>
        <taxon>Neoptera</taxon>
        <taxon>Paraneoptera</taxon>
        <taxon>Hemiptera</taxon>
        <taxon>Auchenorrhyncha</taxon>
        <taxon>Cercopoidea</taxon>
        <taxon>Clastopteridae</taxon>
        <taxon>Clastoptera</taxon>
    </lineage>
</organism>
<evidence type="ECO:0000259" key="3">
    <source>
        <dbReference type="Pfam" id="PF01571"/>
    </source>
</evidence>
<dbReference type="InterPro" id="IPR028896">
    <property type="entry name" value="GcvT/YgfZ/DmdA"/>
</dbReference>
<dbReference type="EMBL" id="GEDC01016743">
    <property type="protein sequence ID" value="JAS20555.1"/>
    <property type="molecule type" value="Transcribed_RNA"/>
</dbReference>
<reference evidence="6" key="1">
    <citation type="submission" date="2015-12" db="EMBL/GenBank/DDBJ databases">
        <title>De novo transcriptome assembly of four potential Pierce s Disease insect vectors from Arizona vineyards.</title>
        <authorList>
            <person name="Tassone E.E."/>
        </authorList>
    </citation>
    <scope>NUCLEOTIDE SEQUENCE</scope>
</reference>
<feature type="domain" description="GCVT N-terminal" evidence="3">
    <location>
        <begin position="479"/>
        <end position="785"/>
    </location>
</feature>
<dbReference type="InterPro" id="IPR013977">
    <property type="entry name" value="GcvT_C"/>
</dbReference>
<dbReference type="GO" id="GO:0005739">
    <property type="term" value="C:mitochondrion"/>
    <property type="evidence" value="ECO:0007669"/>
    <property type="project" value="TreeGrafter"/>
</dbReference>
<dbReference type="Gene3D" id="2.40.30.110">
    <property type="entry name" value="Aminomethyltransferase beta-barrel domains"/>
    <property type="match status" value="1"/>
</dbReference>
<sequence length="911" mass="101865">MLRLITRECHLRPITVQECLLQSLGTDKIWSLNTRHVSNDSINQSNATVKVPESADVVIIGGGTAGCNTLYQLAKQGINVVMLERVKITAGATWHNTGLLWSLLPKDIETQLLKISKNLILRIHEETGVDPNWNNNGGIYVARTKERMEEYKRLSTIAKSFNVPVKLISPEETKELFPLMNTDVIKGALHSPSDGTADPSALCTALTTGALAAGAQVVENCPVSKILVSKNLWGSGRRQVKGVETPYGTIKTQCVVNCSGAWAPEVAKLAGLTLPLCSMKHTYVVSESIPSVQGLPNIRDPDASIYIRINKDNLFVGGFENNPIIINEMPKDFAFDLFELDWDMFHQHSKKAAELVPQFEKAGIKTSVCGPHCFTPDLLPLVGEDQRMRGMYHNVGFNSSGFMLSIACGEELAKWIINGRPELHMYKCDIRRFTPEQTEDVDWAKQRSHECYVKKYHIMYPHDQPLAGRNLKQDAFFEELLVAGAFYEEIQAYERPGWFTPQGHAPVPSYDWYGAYGSVRRKDKRYESLLKGDHTFKFSKHHHVIGAECLACREQVVIFNMSYFSKLYLSGPQAQEAANWLFTANTNGPINETVYSCLLNEQGGIEGDVLVTAIKSGCGTQADPIIKGRGFYLVSGGASASQTWAHINCEIDRKGFNVALDNLTDKIGLLAIQGPKSQELLENLTNLDLSNEQFPYRSAMIVNIAGHTVRAIRTSFVGELGWELHIPWQSCIPVYTAIWEQGVNFGLRQAGYRALYSLSCEKGIRLWNSDMRISDNPFEAGLGSLLRPYGEYLGKNAIERVKENGIKKRLAFFTIKEQVPFWGSEPIFRNDEIVGFLRRGEYGYALGRSIGQGYIQDPDGQYITPEFLNNGSYQVEVMGKKYEASMTLLSPFDPENKRILGIYDEPLPARQ</sequence>
<dbReference type="Pfam" id="PF08669">
    <property type="entry name" value="GCV_T_C"/>
    <property type="match status" value="1"/>
</dbReference>
<gene>
    <name evidence="7" type="ORF">g.31650</name>
    <name evidence="6" type="ORF">g.31656</name>
</gene>
<dbReference type="InterPro" id="IPR027266">
    <property type="entry name" value="TrmE/GcvT-like"/>
</dbReference>
<dbReference type="SUPFAM" id="SSF103025">
    <property type="entry name" value="Folate-binding domain"/>
    <property type="match status" value="1"/>
</dbReference>
<protein>
    <recommendedName>
        <fullName evidence="8">Sarcosine dehydrogenase, mitochondrial</fullName>
    </recommendedName>
</protein>
<dbReference type="Gene3D" id="3.30.70.1400">
    <property type="entry name" value="Aminomethyltransferase beta-barrel domains"/>
    <property type="match status" value="1"/>
</dbReference>